<sequence>MLSRTAITFVRRITQIAPNEVSCDSKRSFAIIEAISRADHGPSIKDTRSSTVLSISGLLPWDIRSLGSVPATGKQKEVTVVYPRRYEEGTERGLPTGEGTYLAIGQGLAILGEQLGANAQSTSGQNQRAATSTDNGIPATAVGDPNSLINLSYP</sequence>
<evidence type="ECO:0000313" key="2">
    <source>
        <dbReference type="EMBL" id="KAL2746739.1"/>
    </source>
</evidence>
<dbReference type="AlphaFoldDB" id="A0ABD2CNP8"/>
<protein>
    <submittedName>
        <fullName evidence="2">Uncharacterized protein</fullName>
    </submittedName>
</protein>
<feature type="region of interest" description="Disordered" evidence="1">
    <location>
        <begin position="119"/>
        <end position="144"/>
    </location>
</feature>
<evidence type="ECO:0000313" key="3">
    <source>
        <dbReference type="Proteomes" id="UP001607303"/>
    </source>
</evidence>
<feature type="non-terminal residue" evidence="2">
    <location>
        <position position="154"/>
    </location>
</feature>
<dbReference type="Proteomes" id="UP001607303">
    <property type="component" value="Unassembled WGS sequence"/>
</dbReference>
<dbReference type="EMBL" id="JAYRBN010000037">
    <property type="protein sequence ID" value="KAL2746739.1"/>
    <property type="molecule type" value="Genomic_DNA"/>
</dbReference>
<evidence type="ECO:0000256" key="1">
    <source>
        <dbReference type="SAM" id="MobiDB-lite"/>
    </source>
</evidence>
<comment type="caution">
    <text evidence="2">The sequence shown here is derived from an EMBL/GenBank/DDBJ whole genome shotgun (WGS) entry which is preliminary data.</text>
</comment>
<keyword evidence="3" id="KW-1185">Reference proteome</keyword>
<organism evidence="2 3">
    <name type="scientific">Vespula maculifrons</name>
    <name type="common">Eastern yellow jacket</name>
    <name type="synonym">Wasp</name>
    <dbReference type="NCBI Taxonomy" id="7453"/>
    <lineage>
        <taxon>Eukaryota</taxon>
        <taxon>Metazoa</taxon>
        <taxon>Ecdysozoa</taxon>
        <taxon>Arthropoda</taxon>
        <taxon>Hexapoda</taxon>
        <taxon>Insecta</taxon>
        <taxon>Pterygota</taxon>
        <taxon>Neoptera</taxon>
        <taxon>Endopterygota</taxon>
        <taxon>Hymenoptera</taxon>
        <taxon>Apocrita</taxon>
        <taxon>Aculeata</taxon>
        <taxon>Vespoidea</taxon>
        <taxon>Vespidae</taxon>
        <taxon>Vespinae</taxon>
        <taxon>Vespula</taxon>
    </lineage>
</organism>
<name>A0ABD2CNP8_VESMC</name>
<proteinExistence type="predicted"/>
<accession>A0ABD2CNP8</accession>
<reference evidence="2 3" key="1">
    <citation type="journal article" date="2024" name="Ann. Entomol. Soc. Am.">
        <title>Genomic analyses of the southern and eastern yellowjacket wasps (Hymenoptera: Vespidae) reveal evolutionary signatures of social life.</title>
        <authorList>
            <person name="Catto M.A."/>
            <person name="Caine P.B."/>
            <person name="Orr S.E."/>
            <person name="Hunt B.G."/>
            <person name="Goodisman M.A.D."/>
        </authorList>
    </citation>
    <scope>NUCLEOTIDE SEQUENCE [LARGE SCALE GENOMIC DNA]</scope>
    <source>
        <strain evidence="2">232</strain>
        <tissue evidence="2">Head and thorax</tissue>
    </source>
</reference>
<gene>
    <name evidence="2" type="ORF">V1477_005109</name>
</gene>
<feature type="compositionally biased region" description="Polar residues" evidence="1">
    <location>
        <begin position="119"/>
        <end position="135"/>
    </location>
</feature>